<evidence type="ECO:0000313" key="8">
    <source>
        <dbReference type="EMBL" id="OGF53147.1"/>
    </source>
</evidence>
<keyword evidence="6" id="KW-0100">Branched-chain amino acid biosynthesis</keyword>
<keyword evidence="5" id="KW-0464">Manganese</keyword>
<dbReference type="PANTHER" id="PTHR10277:SF9">
    <property type="entry name" value="2-ISOPROPYLMALATE SYNTHASE 1, CHLOROPLASTIC-RELATED"/>
    <property type="match status" value="1"/>
</dbReference>
<dbReference type="GO" id="GO:0009098">
    <property type="term" value="P:L-leucine biosynthetic process"/>
    <property type="evidence" value="ECO:0007669"/>
    <property type="project" value="TreeGrafter"/>
</dbReference>
<dbReference type="PROSITE" id="PS50991">
    <property type="entry name" value="PYR_CT"/>
    <property type="match status" value="1"/>
</dbReference>
<dbReference type="GO" id="GO:0003852">
    <property type="term" value="F:2-isopropylmalate synthase activity"/>
    <property type="evidence" value="ECO:0007669"/>
    <property type="project" value="UniProtKB-EC"/>
</dbReference>
<protein>
    <recommendedName>
        <fullName evidence="2">2-isopropylmalate synthase</fullName>
        <ecNumber evidence="2">2.3.3.13</ecNumber>
    </recommendedName>
</protein>
<dbReference type="PROSITE" id="PS00816">
    <property type="entry name" value="AIPM_HOMOCIT_SYNTH_2"/>
    <property type="match status" value="1"/>
</dbReference>
<dbReference type="Gene3D" id="3.20.20.70">
    <property type="entry name" value="Aldolase class I"/>
    <property type="match status" value="1"/>
</dbReference>
<dbReference type="EMBL" id="MFGX01000115">
    <property type="protein sequence ID" value="OGF53147.1"/>
    <property type="molecule type" value="Genomic_DNA"/>
</dbReference>
<keyword evidence="4" id="KW-0808">Transferase</keyword>
<keyword evidence="3" id="KW-0028">Amino-acid biosynthesis</keyword>
<accession>A0A1F5UPS7</accession>
<dbReference type="InterPro" id="IPR050073">
    <property type="entry name" value="2-IPM_HCS-like"/>
</dbReference>
<dbReference type="PANTHER" id="PTHR10277">
    <property type="entry name" value="HOMOCITRATE SYNTHASE-RELATED"/>
    <property type="match status" value="1"/>
</dbReference>
<reference evidence="8 9" key="1">
    <citation type="journal article" date="2016" name="Nat. Commun.">
        <title>Thousands of microbial genomes shed light on interconnected biogeochemical processes in an aquifer system.</title>
        <authorList>
            <person name="Anantharaman K."/>
            <person name="Brown C.T."/>
            <person name="Hug L.A."/>
            <person name="Sharon I."/>
            <person name="Castelle C.J."/>
            <person name="Probst A.J."/>
            <person name="Thomas B.C."/>
            <person name="Singh A."/>
            <person name="Wilkins M.J."/>
            <person name="Karaoz U."/>
            <person name="Brodie E.L."/>
            <person name="Williams K.H."/>
            <person name="Hubbard S.S."/>
            <person name="Banfield J.F."/>
        </authorList>
    </citation>
    <scope>NUCLEOTIDE SEQUENCE [LARGE SCALE GENOMIC DNA]</scope>
    <source>
        <strain evidence="9">RBG_16_55_9</strain>
    </source>
</reference>
<evidence type="ECO:0000256" key="1">
    <source>
        <dbReference type="ARBA" id="ARBA00004689"/>
    </source>
</evidence>
<evidence type="ECO:0000259" key="7">
    <source>
        <dbReference type="PROSITE" id="PS50991"/>
    </source>
</evidence>
<dbReference type="Proteomes" id="UP000179157">
    <property type="component" value="Unassembled WGS sequence"/>
</dbReference>
<comment type="caution">
    <text evidence="8">The sequence shown here is derived from an EMBL/GenBank/DDBJ whole genome shotgun (WGS) entry which is preliminary data.</text>
</comment>
<dbReference type="EC" id="2.3.3.13" evidence="2"/>
<dbReference type="Pfam" id="PF00682">
    <property type="entry name" value="HMGL-like"/>
    <property type="match status" value="1"/>
</dbReference>
<evidence type="ECO:0000256" key="4">
    <source>
        <dbReference type="ARBA" id="ARBA00022679"/>
    </source>
</evidence>
<name>A0A1F5UPS7_FRAXR</name>
<evidence type="ECO:0000256" key="3">
    <source>
        <dbReference type="ARBA" id="ARBA00022605"/>
    </source>
</evidence>
<organism evidence="8 9">
    <name type="scientific">Fraserbacteria sp. (strain RBG_16_55_9)</name>
    <dbReference type="NCBI Taxonomy" id="1817864"/>
    <lineage>
        <taxon>Bacteria</taxon>
        <taxon>Candidatus Fraseribacteriota</taxon>
    </lineage>
</organism>
<dbReference type="STRING" id="1817864.A2Z21_09565"/>
<dbReference type="AlphaFoldDB" id="A0A1F5UPS7"/>
<proteinExistence type="predicted"/>
<evidence type="ECO:0000313" key="9">
    <source>
        <dbReference type="Proteomes" id="UP000179157"/>
    </source>
</evidence>
<gene>
    <name evidence="8" type="ORF">A2Z21_09565</name>
</gene>
<comment type="pathway">
    <text evidence="1">Amino-acid biosynthesis; L-leucine biosynthesis; L-leucine from 3-methyl-2-oxobutanoate: step 1/4.</text>
</comment>
<evidence type="ECO:0000256" key="2">
    <source>
        <dbReference type="ARBA" id="ARBA00012973"/>
    </source>
</evidence>
<feature type="domain" description="Pyruvate carboxyltransferase" evidence="7">
    <location>
        <begin position="1"/>
        <end position="255"/>
    </location>
</feature>
<dbReference type="InterPro" id="IPR002034">
    <property type="entry name" value="AIPM/Hcit_synth_CS"/>
</dbReference>
<dbReference type="InterPro" id="IPR000891">
    <property type="entry name" value="PYR_CT"/>
</dbReference>
<evidence type="ECO:0000256" key="6">
    <source>
        <dbReference type="ARBA" id="ARBA00023304"/>
    </source>
</evidence>
<sequence length="374" mass="40971">MQSPSITDPPLEKKLEALHYMAQLGISNANIGMPCTSPMIKETTLQLAKAIACEKLPIRPNCAARTVVSDVQAIVEISQAAGIAIEASTFIGSSPIRWLAEGWDLDRMLRSTEEAVTFAVKHNLPVMYVTEDTTRAQPEVLKKLYGVAIRSGAYRLCIADTVGHVTPHGVRNVIQFFKQEIVADKRGLKIDWHGHNDRGLAVANSLAALEAGADCVHGTILGIGERVGNTSLDQLLVNVKLFGWMDQDLSVLPRYCQLVHKFCSAPLPFNYPIMGRDAFRTSTGVHASAIVKAKEKGDEYLANRVYSGVPADLFGRHQEIEIGPMSGQSNIIHWLQARGIDPNPQLVDRLLHQAKNSTKVLSEQEILQIIQQGG</sequence>
<dbReference type="Gene3D" id="1.10.238.260">
    <property type="match status" value="1"/>
</dbReference>
<evidence type="ECO:0000256" key="5">
    <source>
        <dbReference type="ARBA" id="ARBA00023211"/>
    </source>
</evidence>
<dbReference type="SUPFAM" id="SSF51569">
    <property type="entry name" value="Aldolase"/>
    <property type="match status" value="1"/>
</dbReference>
<dbReference type="InterPro" id="IPR013785">
    <property type="entry name" value="Aldolase_TIM"/>
</dbReference>